<dbReference type="PANTHER" id="PTHR43279:SF1">
    <property type="entry name" value="CATECHOL-2,3-DIOXYGENASE"/>
    <property type="match status" value="1"/>
</dbReference>
<dbReference type="HOGENOM" id="CLU_059557_0_0_0"/>
<keyword evidence="4" id="KW-1185">Reference proteome</keyword>
<proteinExistence type="predicted"/>
<feature type="domain" description="VOC" evidence="2">
    <location>
        <begin position="37"/>
        <end position="155"/>
    </location>
</feature>
<dbReference type="InParanoid" id="W0RDG9"/>
<dbReference type="PROSITE" id="PS00934">
    <property type="entry name" value="GLYOXALASE_I_1"/>
    <property type="match status" value="1"/>
</dbReference>
<evidence type="ECO:0000256" key="1">
    <source>
        <dbReference type="ARBA" id="ARBA00022723"/>
    </source>
</evidence>
<dbReference type="PATRIC" id="fig|861299.3.peg.837"/>
<dbReference type="KEGG" id="gba:J421_0823"/>
<dbReference type="InterPro" id="IPR029068">
    <property type="entry name" value="Glyas_Bleomycin-R_OHBP_Dase"/>
</dbReference>
<evidence type="ECO:0000313" key="3">
    <source>
        <dbReference type="EMBL" id="AHG88360.1"/>
    </source>
</evidence>
<name>W0RDG9_9BACT</name>
<evidence type="ECO:0000313" key="4">
    <source>
        <dbReference type="Proteomes" id="UP000019151"/>
    </source>
</evidence>
<dbReference type="InterPro" id="IPR037523">
    <property type="entry name" value="VOC_core"/>
</dbReference>
<sequence>MGTTTHDIFGAANAAVPATPGSYGEAPAGYRLPESTRLGAVRLQIADLDRSLAFYEQVLGLRTVSRRDGRAVLAAHGDDAPLVELVERPGVRPVAKRGRLGLYHFAILLPDRASLGRFVRHLGEIGAHAGAGDHLVSEAFYLNDPDGLGIEVYADRPRSTWKRLGRQLMMATDPVNVRDLVRAAGDAPYTGMPAGTVIGHVHLHVGDIAAAGAFYSEALGFDRMVWSYPGALFLGAGGYHHHLGTNTWAGTGAQPAADDEARLLEWTIVLPDTASVDAAATSLDAAGFTAERAQDGDLVAGDPWGTRVRVTADVRAGA</sequence>
<organism evidence="3 4">
    <name type="scientific">Gemmatirosa kalamazoonensis</name>
    <dbReference type="NCBI Taxonomy" id="861299"/>
    <lineage>
        <taxon>Bacteria</taxon>
        <taxon>Pseudomonadati</taxon>
        <taxon>Gemmatimonadota</taxon>
        <taxon>Gemmatimonadia</taxon>
        <taxon>Gemmatimonadales</taxon>
        <taxon>Gemmatimonadaceae</taxon>
        <taxon>Gemmatirosa</taxon>
    </lineage>
</organism>
<dbReference type="GO" id="GO:0046872">
    <property type="term" value="F:metal ion binding"/>
    <property type="evidence" value="ECO:0007669"/>
    <property type="project" value="UniProtKB-KW"/>
</dbReference>
<keyword evidence="3" id="KW-0560">Oxidoreductase</keyword>
<dbReference type="GO" id="GO:0004462">
    <property type="term" value="F:lactoylglutathione lyase activity"/>
    <property type="evidence" value="ECO:0007669"/>
    <property type="project" value="InterPro"/>
</dbReference>
<dbReference type="FunCoup" id="W0RDG9">
    <property type="interactions" value="35"/>
</dbReference>
<keyword evidence="1" id="KW-0479">Metal-binding</keyword>
<dbReference type="InterPro" id="IPR018146">
    <property type="entry name" value="Glyoxalase_1_CS"/>
</dbReference>
<dbReference type="Gene3D" id="3.10.180.10">
    <property type="entry name" value="2,3-Dihydroxybiphenyl 1,2-Dioxygenase, domain 1"/>
    <property type="match status" value="2"/>
</dbReference>
<dbReference type="RefSeq" id="WP_025409901.1">
    <property type="nucleotide sequence ID" value="NZ_CP007128.1"/>
</dbReference>
<dbReference type="PROSITE" id="PS51819">
    <property type="entry name" value="VOC"/>
    <property type="match status" value="2"/>
</dbReference>
<dbReference type="Pfam" id="PF00903">
    <property type="entry name" value="Glyoxalase"/>
    <property type="match status" value="2"/>
</dbReference>
<dbReference type="OrthoDB" id="9792626at2"/>
<evidence type="ECO:0000259" key="2">
    <source>
        <dbReference type="PROSITE" id="PS51819"/>
    </source>
</evidence>
<keyword evidence="3" id="KW-0223">Dioxygenase</keyword>
<dbReference type="EMBL" id="CP007128">
    <property type="protein sequence ID" value="AHG88360.1"/>
    <property type="molecule type" value="Genomic_DNA"/>
</dbReference>
<dbReference type="Proteomes" id="UP000019151">
    <property type="component" value="Chromosome"/>
</dbReference>
<dbReference type="AlphaFoldDB" id="W0RDG9"/>
<dbReference type="GO" id="GO:0051213">
    <property type="term" value="F:dioxygenase activity"/>
    <property type="evidence" value="ECO:0007669"/>
    <property type="project" value="UniProtKB-KW"/>
</dbReference>
<gene>
    <name evidence="3" type="ORF">J421_0823</name>
</gene>
<feature type="domain" description="VOC" evidence="2">
    <location>
        <begin position="197"/>
        <end position="313"/>
    </location>
</feature>
<dbReference type="STRING" id="861299.J421_0823"/>
<protein>
    <submittedName>
        <fullName evidence="3">Glyoxalase/bleomycin resistance protein/dioxygenase</fullName>
    </submittedName>
</protein>
<dbReference type="InterPro" id="IPR004360">
    <property type="entry name" value="Glyas_Fos-R_dOase_dom"/>
</dbReference>
<dbReference type="PANTHER" id="PTHR43279">
    <property type="entry name" value="CATECHOL-2,3-DIOXYGENASE"/>
    <property type="match status" value="1"/>
</dbReference>
<dbReference type="eggNOG" id="COG2514">
    <property type="taxonomic scope" value="Bacteria"/>
</dbReference>
<dbReference type="SUPFAM" id="SSF54593">
    <property type="entry name" value="Glyoxalase/Bleomycin resistance protein/Dihydroxybiphenyl dioxygenase"/>
    <property type="match status" value="2"/>
</dbReference>
<accession>W0RDG9</accession>
<reference evidence="3 4" key="1">
    <citation type="journal article" date="2014" name="Genome Announc.">
        <title>Genome Sequence and Methylome of Soil Bacterium Gemmatirosa kalamazoonensis KBS708T, a Member of the Rarely Cultivated Gemmatimonadetes Phylum.</title>
        <authorList>
            <person name="Debruyn J.M."/>
            <person name="Radosevich M."/>
            <person name="Wommack K.E."/>
            <person name="Polson S.W."/>
            <person name="Hauser L.J."/>
            <person name="Fawaz M.N."/>
            <person name="Korlach J."/>
            <person name="Tsai Y.C."/>
        </authorList>
    </citation>
    <scope>NUCLEOTIDE SEQUENCE [LARGE SCALE GENOMIC DNA]</scope>
    <source>
        <strain evidence="3 4">KBS708</strain>
    </source>
</reference>